<dbReference type="OrthoDB" id="416786at2759"/>
<dbReference type="InterPro" id="IPR042099">
    <property type="entry name" value="ANL_N_sf"/>
</dbReference>
<proteinExistence type="predicted"/>
<dbReference type="InterPro" id="IPR009081">
    <property type="entry name" value="PP-bd_ACP"/>
</dbReference>
<dbReference type="Gene3D" id="3.40.50.12780">
    <property type="entry name" value="N-terminal domain of ligase-like"/>
    <property type="match status" value="4"/>
</dbReference>
<dbReference type="InterPro" id="IPR010071">
    <property type="entry name" value="AA_adenyl_dom"/>
</dbReference>
<name>A0A9W8E2K3_9FUNG</name>
<sequence length="5547" mass="608958">MLAVLDPSPPASADNVDGPSPTTAVPLVKPVHPEPGYGQVSVVTPLSTNLHPDRLCKVAWGILLSRYTGAEQVAFGHVQAPSPPLDPKLPAKSLTVCSLRLDSGVKLASALGHPTSSSDHSLHHQEWPVQASDQDQLNTVLVSYASLSSTQSRECNPSGLGPNHKSSVSVEHDSLTMLATMTRAVLVISCQVVTGSLDVRLAFDRTQVAEAGVQELGRQFSVVVSTLAEAIVHPKQLAHLTIADVAWVDGIERQRLLQFAGTISHPDAVNTPVHLLVGEWASRTPDGIALDQEGRTVTYAEFDRMTSALAQMLTRDHGARPEVRIALLLPKSIEFVIALFAVLKSGAAYVPIDLEYPEERVRYIIEDSKATLVLESSATLGRLGNIICPKLLVKNVAGTISSTEDNACPFVARHSEPTDLAYIVYTSGTTGQPKGVMVEHGSLVSFTVDPTFDLYYGSGQRDLLVMSVGFDAMLWPTMKTLSSGGTLVLPGPDLLGDLSSVHTASVTPSFLAKLHPEQFPLLRGIFCGGEPCSQRLVNTWSPHCRVNNGYGPTETTVVSFATALHVDDMVTVGRPLRNVLAYIVDDDLHLVPVGAPGQLLIGGLGVARGYCNRPDLTAQRFIANPFGPGRVYQTGDRARWLTNGQVDILGRMDHQVKLRGFRFELEEIETVACSFSTVRLAVAIVQKNRLVLFVEPESVDTVALLDHLRGCLTNFMIPDHVVPLSHLPVTANGKVDRRALPEAPALVTNPTHTVLQGFTALELHLREAWAQILQLPSDHIGTTDDFFRIGGDSITAILLVSKCQQLGYKATVPLIYECRQLRALAARLTPLATAASEENQHQVQGCVELTPIQRWFFHMSFRNPHHFNQSFTLRVDPSVTLEKISHTLVQLANHHDILRARFRLNEVGAWEQSIPTTEAIPSHIPVTEATVNDVDYADFILKVQSSLHLTDSPVMAACLIHTGAEAEPARLFWTIHHALVDLVSWRILIEDLQTLLTGGQLPPKTLSFQTWCSQLDDYARTLTADAWPVQSMTVDNRQLLPPPEALDPVPTVARLSISHEFDREFTTRLLLQLAPQWRVTPRDMLLATFARAYCQALGTTQVSFVMEGHGREPWSDAMDVSRTVGWFTALYPLVLDVPIGNSVLATLHHTKEAMQQIPVRGFPYSLLRHIPGADPTERAKLLAKTPERLDVQFNYFGRFGNADAGGADSGAVGIEWDDRFGLHDFAPDEHVIFDLNPMPLVNQDRLRLVMEYNPRVYGTQWAEQLINLWRQDLEHLAATPTASIQPLLTRFDAPLLQPTSQEFDALLADLEERGMAASDVADILPCTPMQGGLLFATLQDPSAYLVQAVVSFSGNVDIDRLQQAWGNLTQRHSVLRTVFIPTVAPRGNGLAQVVLQHAPLTWSLAEAPLPSLTDFFNENRALGFDMTRPMVRVNVFPTERSNEYLLVLAMHHALVDGWSIPLLLRDLGQLYASPDMPGQLTSPSFNTVVEQVANQDQDEARAFWAEYLRGVQPTSAPMLSTELTGEHGFAEYHCTLDVDKSRLHDAAQQFGVTLSTLLKAAYALALAQYLNRDDLVIGFVVSGRNLDVADIANVVGPCLNTVPLRFRLTDQPIGQWLQQLQADATGMIPFEHTSLAKVQAWCNPIPASPLFHVLGGFENFPQGSHQAGDMALELVRVHEFTEYPLTLDFVDGPHAVGVKCFYRRMYCSEANIAQLVQQVSSVLVKLTRATAGTTVTQVFHSLPDPTQNCPWRLITADGVQLPLAVLDHYLAKQGLPAPYSVSIHGSRIVTRISAPETACESFGPLLTGVNLPTDLVPAAFISLEAYPHLSGASEGDFAQLGEAYLRVSDTEGQGSSLDTVGRWLAVTCTDLLLGTGDGLPHGEDIWVSVLARPVLFLQLEHRISHRFGITLDSRNVLACDDLAALTLVMKCSSPSLSPIRTPEGQSNDAKSELIRPMKATPYQAQVWLACQLSEDPGQFYHQAKLSIPHQLTHSDVQRVLDQFLSQVDWLRTVVRKEEGRLVAYLLSPKRLSSTTQATVGSQSLRRDGLEAAGKVLVSTDMLAVLYQPEPPRLVVRMHQILAPEMFFHLLTEDLQLAFRAKHDGQVFDVSSSLAMGHTATVGRLPSDSSARAYWTETMAEATADLILPLDHPRTRVPTFSSACLRFGSAQEVIRGLSCPTEGNPVAPLGLWMALVGSYLGRICGTDDVLVDVLLSHRVCRGEPYTLFPGHLACPVRVPGAASTSSLGDLSATLSQQLQRSVDHLTPGHDLYAGLPRLPAHPLWHPVRVGVAVDPVEWDAEAQSHPALWHDTIFRISLYGPSPGMTLQYNPDLFDLATVERLGANLLYFCQVALTSSPLLTTVTLVCPAEEHLLLKEFGRSPSEYDPSDTSTSVISLIRDSVQRSPHTVALESQLETVSYTEMNTRVETLARALQHRGIQVQDRVAVIVESCPATVTAMLALWLLRAVYVPVDSTLPQQRQRYMVETAQCAVVLNMTDTRVTWTEALPGLELLNSEADCGPALFPYSHHPEDLAYILFTSGTTGQPKGVTIRHASLTNLLLAPETTLCPEPGTRYLQTMAVGFDVFILVALSPLCTSSTLVFSDGDIPAALHTVDGVFLTPSVLGSLSPTIYPNLRRVMSAGEALPTELAAKWLPYCEVQNLYGPTEITVISHTLTAQLAKPVIIGRPIAGSECYIVNQQDQLVPIGSVGEICVGGLGVSAGYVNRPDLNEVKFVHLPYSSGPVYRTGDLGRWLPNGEVDCLGRRDDQVKLRGFRIELAEVRGALLNLDGAMDAYALVHERTLVAFVCSKQFDEASVKSALQEVLPGYMVPSHIMGLDHIPLTTNGKTDQRALVALFLKLGGDSISAIQVSARCRQLGYRLPVPSLLKSQPLSTVATTMERLVQSTTSELAPIPYGVSFPLTPIQHWFFAQGFRNLSHFNQSFLLELTRPVSRDTLGRALLRVVNHHAVLRSQFRRAPTGQWSQTISPPFSTLSSQVHEVTCTESELSQCCNRVQQSIDIHQGRNVAAALVHLGAPEDGRRSSPTLLFLTIHHLVVDLVSWSILLEDLTSLLDCQTPLPPSLPFANWASELDRWRRERSVAHLDSEPVVVSPSSLSLCPLAALPANTAGNEVSHTVQIPTDVTEALIQVAGDSFRLDELLLAALCGALAVVTHSPTTTVHTESHGRHPWHEGMDLSRTVGWFTTILPVTVTNTSSASLGDRLCQIKHTRRSLRHHGLETDWPKAPLDPSSQTTAAYHPMEVVFNFLGRTTDDRALTCHEKAPWVVRHDLLPLIPIGGDEELRPQVLEVLGWQTSNGLQLTVNYCPQVVPTATVAVLGDKVRKYLAEIATLNPAGLWVPSDFPLLEANQGDMAKIVADLPTLGLTVVEVENLYPMTPMQQGLWTATAKDPTEYLLQFAMTIDGVSDSDVLLHTLEAVVARHAILRTVFLTSFSNARSDGVQVVSRQPRFGWRAIGCWSEVGVQDEEDYLRSDKALGFTPDQPLLRCCVAPATQTSTRLIMTIHHALIDGWSFGIFTQELYHFLSSGPSANLSPAVEFSAYVEHIGNLDDTEARTVWEDYLQGIEQPTTLLLPKAPAASSIRTEYHIVIHDDATHLQALVQDCGLTVYTLLKASWAYLLHRYTGLSDIVFGNTVSGRALDLLGVDSVVGCLINTVPCRVTIGTDMKLKDFLQGINTQSQQLVAVEHCHLADLNRWVAGDLRVTDMFNTMLVYENYPNTGMDSDDQAVTFSDLKAVESTEYALTGMAQIEHGQLTAVLNWSTGDFSQPYIEALGGHLRSTICQMADILQQKGDSSSLADLDLLTPSELQHLTIDIARPTKPIDFDICIPALFAHQAERTPDHPAVEYDEPASGTIRWTYQELLEKSRIIACHLLSQEVQREEPVGLLIGRLPSTVAAMLGVHLAGATFVPLDANLPLDRLQFIARDCGIQRILYNIGDVEKVRAIRHAIGAAMDFLDTLLINDSSGSTDLGLPIVQPTDLSHILYTSGTTGQPKGVQLEHHVMANFVQQSPEVIVIRSGMRVMQNMALTFDCCLAEILTTVCNGATIVLRNELLDTLPKVDVLMATPSVLATLDPTKYPNLRHVITAGEALPRPLAERWSSHCPVTNMYGPTECFVCHAVQFTSGGPVTIGRPLPNTECYILDHKLRPVPVGVPGAIYVGGICVTRGYVNRPDLNSKALLPNPYTGRGYLYRTGDVGRWLLDGTVEYFARSDDQVKVRGHRVEPQEIEAVLGQCLEVNSVAVIFSSGKLYAFVCPDTITPSSLRAHAVAHLPPYMVPGAFFRLTELPRNANGKTDKRRLLGLLPSLISQACDRAVTAPENKAQLLIVDTMAQVLNMPASQIDIHDSFFQLGGDSISAIRLSSLCRDHGIHVSIAQISQYGTPAALAGIIDFDSSPSTTMAYRPFELVASSGVAIEDLTAEIATSMGVETEAIEDILPVSSLQQGFLVSTLKDPSAYMVQMVYDLTGPLDVAKLHQSWSQVVRSHQILRTKFLVPTDQSQHAFLQVVLRDTDFEWTYHDQPLTSLDQAEHHHLAADRGRGFTLTGPLLRFAVYRGSADRHLFCTTFHHALLDAWSESTVMAESLEYYHDVDVQPRSPYCSFVRHVSQMDQEGMVAFWRDNLDGVKLHPTIQFPRESNAKPTEHGEISHPVSTSLLAIKQFCRGMGLTVNSLLRAVWALTLARYLGENEEVTLGVLVSGRNVPVPGIEGMVGMCINALPLRVRVDRNHTITEFLRQVNADSGALTAYEQCSLVDIKRWAMLDADSDLFNSLLVYDNYETTTSARTDQINYVPRSGQNFTEYAYTANFYDQDNMLMLNLSYQTRYCNPSYAHYLVHFIDHCLAAIVSGHTGTLGNILTLPAAEQALIRQWSNGTTIDFPQKDWLAHQFFTQHLATRADAIALESATDQFTYAEVYHRACTIATALHSQGARCGDRVALLFTRCPEFIFSYLAVLLLGGVCVPMDAKNAPDRLLYMVDLLEYPWVVTHSTTGDLVAELGLTQERVIYADRVWTNPTQEPKLQHPIEHTPDSLAYIVFTSGTTGQPKGVQVTHRSLTNFILAYSERFQLLPDCRFLLISNFSFDVLLLEIFGTFHAGGTLVFQDGQILDDLHRITACFLVPSLLAALEPTDFYNITHLLVGGEAFQASAAAKWFGRARLYNAYGPTEATILSHGRLMGPGDNITIGTTMANMQCHVLDDQLHPVPIGRPGEICIGGAGVAEGYWKRPELTNQAFVGNPFGPGRLYRTGDVGCWMADGEVQVLGRKDFQVKLRGFRIELGEIESTCQAFPGLANAVALVKDKCLAVYVSPTDVKVEALKEHIAAKLPHYMIPDVIVSMKILPLTFIGKVDRRALQALPLPQEPDLDGSDDLLVSKTFTTLRRALIETLNVDPARVVPSASFLRLGGDSISAIQLSSRCKKYGLKLTVADILKHPKLARLEQCAEPILDTVEPKPQMDPSGPISPTAVIHQVIPSVRYVNHFNQSSLLSCRSPLTLAAFKEAIRALVVHHDILRLCLTDMDGKSSMAVLPLPEDTSTD</sequence>
<dbReference type="Pfam" id="PF00668">
    <property type="entry name" value="Condensation"/>
    <property type="match status" value="6"/>
</dbReference>
<reference evidence="6" key="1">
    <citation type="submission" date="2022-07" db="EMBL/GenBank/DDBJ databases">
        <title>Phylogenomic reconstructions and comparative analyses of Kickxellomycotina fungi.</title>
        <authorList>
            <person name="Reynolds N.K."/>
            <person name="Stajich J.E."/>
            <person name="Barry K."/>
            <person name="Grigoriev I.V."/>
            <person name="Crous P."/>
            <person name="Smith M.E."/>
        </authorList>
    </citation>
    <scope>NUCLEOTIDE SEQUENCE</scope>
    <source>
        <strain evidence="6">RSA 861</strain>
    </source>
</reference>
<dbReference type="NCBIfam" id="NF003417">
    <property type="entry name" value="PRK04813.1"/>
    <property type="match status" value="4"/>
</dbReference>
<feature type="domain" description="Carrier" evidence="5">
    <location>
        <begin position="4333"/>
        <end position="4409"/>
    </location>
</feature>
<dbReference type="InterPro" id="IPR020806">
    <property type="entry name" value="PKS_PP-bd"/>
</dbReference>
<dbReference type="CDD" id="cd05930">
    <property type="entry name" value="A_NRPS"/>
    <property type="match status" value="4"/>
</dbReference>
<dbReference type="Gene3D" id="3.30.559.10">
    <property type="entry name" value="Chloramphenicol acetyltransferase-like domain"/>
    <property type="match status" value="7"/>
</dbReference>
<dbReference type="CDD" id="cd19542">
    <property type="entry name" value="CT_NRPS-like"/>
    <property type="match status" value="1"/>
</dbReference>
<dbReference type="GO" id="GO:0016874">
    <property type="term" value="F:ligase activity"/>
    <property type="evidence" value="ECO:0007669"/>
    <property type="project" value="UniProtKB-KW"/>
</dbReference>
<keyword evidence="3" id="KW-0436">Ligase</keyword>
<dbReference type="PANTHER" id="PTHR45527:SF1">
    <property type="entry name" value="FATTY ACID SYNTHASE"/>
    <property type="match status" value="1"/>
</dbReference>
<dbReference type="Gene3D" id="3.30.559.30">
    <property type="entry name" value="Nonribosomal peptide synthetase, condensation domain"/>
    <property type="match status" value="7"/>
</dbReference>
<evidence type="ECO:0000256" key="1">
    <source>
        <dbReference type="ARBA" id="ARBA00022450"/>
    </source>
</evidence>
<dbReference type="InterPro" id="IPR020845">
    <property type="entry name" value="AMP-binding_CS"/>
</dbReference>
<feature type="non-terminal residue" evidence="6">
    <location>
        <position position="5547"/>
    </location>
</feature>
<dbReference type="SUPFAM" id="SSF47336">
    <property type="entry name" value="ACP-like"/>
    <property type="match status" value="3"/>
</dbReference>
<dbReference type="GO" id="GO:0043041">
    <property type="term" value="P:amino acid activation for nonribosomal peptide biosynthetic process"/>
    <property type="evidence" value="ECO:0007669"/>
    <property type="project" value="TreeGrafter"/>
</dbReference>
<dbReference type="Proteomes" id="UP001150569">
    <property type="component" value="Unassembled WGS sequence"/>
</dbReference>
<evidence type="ECO:0000256" key="4">
    <source>
        <dbReference type="SAM" id="MobiDB-lite"/>
    </source>
</evidence>
<dbReference type="GO" id="GO:0031177">
    <property type="term" value="F:phosphopantetheine binding"/>
    <property type="evidence" value="ECO:0007669"/>
    <property type="project" value="InterPro"/>
</dbReference>
<dbReference type="GO" id="GO:0044550">
    <property type="term" value="P:secondary metabolite biosynthetic process"/>
    <property type="evidence" value="ECO:0007669"/>
    <property type="project" value="TreeGrafter"/>
</dbReference>
<dbReference type="EMBL" id="JANBPT010000017">
    <property type="protein sequence ID" value="KAJ1930056.1"/>
    <property type="molecule type" value="Genomic_DNA"/>
</dbReference>
<protein>
    <recommendedName>
        <fullName evidence="5">Carrier domain-containing protein</fullName>
    </recommendedName>
</protein>
<dbReference type="InterPro" id="IPR045851">
    <property type="entry name" value="AMP-bd_C_sf"/>
</dbReference>
<dbReference type="GO" id="GO:0005737">
    <property type="term" value="C:cytoplasm"/>
    <property type="evidence" value="ECO:0007669"/>
    <property type="project" value="TreeGrafter"/>
</dbReference>
<keyword evidence="7" id="KW-1185">Reference proteome</keyword>
<gene>
    <name evidence="6" type="ORF">IWQ60_000665</name>
</gene>
<keyword evidence="2" id="KW-0597">Phosphoprotein</keyword>
<comment type="caution">
    <text evidence="6">The sequence shown here is derived from an EMBL/GenBank/DDBJ whole genome shotgun (WGS) entry which is preliminary data.</text>
</comment>
<dbReference type="InterPro" id="IPR001242">
    <property type="entry name" value="Condensation_dom"/>
</dbReference>
<accession>A0A9W8E2K3</accession>
<dbReference type="Pfam" id="PF00550">
    <property type="entry name" value="PP-binding"/>
    <property type="match status" value="3"/>
</dbReference>
<keyword evidence="1" id="KW-0596">Phosphopantetheine</keyword>
<evidence type="ECO:0000256" key="3">
    <source>
        <dbReference type="ARBA" id="ARBA00022598"/>
    </source>
</evidence>
<evidence type="ECO:0000313" key="6">
    <source>
        <dbReference type="EMBL" id="KAJ1930056.1"/>
    </source>
</evidence>
<dbReference type="PROSITE" id="PS00455">
    <property type="entry name" value="AMP_BINDING"/>
    <property type="match status" value="4"/>
</dbReference>
<organism evidence="6 7">
    <name type="scientific">Tieghemiomyces parasiticus</name>
    <dbReference type="NCBI Taxonomy" id="78921"/>
    <lineage>
        <taxon>Eukaryota</taxon>
        <taxon>Fungi</taxon>
        <taxon>Fungi incertae sedis</taxon>
        <taxon>Zoopagomycota</taxon>
        <taxon>Kickxellomycotina</taxon>
        <taxon>Dimargaritomycetes</taxon>
        <taxon>Dimargaritales</taxon>
        <taxon>Dimargaritaceae</taxon>
        <taxon>Tieghemiomyces</taxon>
    </lineage>
</organism>
<feature type="domain" description="Carrier" evidence="5">
    <location>
        <begin position="5384"/>
        <end position="5457"/>
    </location>
</feature>
<dbReference type="Pfam" id="PF00501">
    <property type="entry name" value="AMP-binding"/>
    <property type="match status" value="4"/>
</dbReference>
<evidence type="ECO:0000256" key="2">
    <source>
        <dbReference type="ARBA" id="ARBA00022553"/>
    </source>
</evidence>
<feature type="domain" description="Carrier" evidence="5">
    <location>
        <begin position="756"/>
        <end position="832"/>
    </location>
</feature>
<feature type="region of interest" description="Disordered" evidence="4">
    <location>
        <begin position="1"/>
        <end position="26"/>
    </location>
</feature>
<dbReference type="InterPro" id="IPR025110">
    <property type="entry name" value="AMP-bd_C"/>
</dbReference>
<dbReference type="SUPFAM" id="SSF52777">
    <property type="entry name" value="CoA-dependent acyltransferases"/>
    <property type="match status" value="14"/>
</dbReference>
<dbReference type="InterPro" id="IPR036736">
    <property type="entry name" value="ACP-like_sf"/>
</dbReference>
<dbReference type="SMART" id="SM00823">
    <property type="entry name" value="PKS_PP"/>
    <property type="match status" value="3"/>
</dbReference>
<dbReference type="PROSITE" id="PS50075">
    <property type="entry name" value="CARRIER"/>
    <property type="match status" value="3"/>
</dbReference>
<dbReference type="Pfam" id="PF13193">
    <property type="entry name" value="AMP-binding_C"/>
    <property type="match status" value="1"/>
</dbReference>
<dbReference type="InterPro" id="IPR000873">
    <property type="entry name" value="AMP-dep_synth/lig_dom"/>
</dbReference>
<evidence type="ECO:0000313" key="7">
    <source>
        <dbReference type="Proteomes" id="UP001150569"/>
    </source>
</evidence>
<dbReference type="Gene3D" id="1.10.1200.10">
    <property type="entry name" value="ACP-like"/>
    <property type="match status" value="3"/>
</dbReference>
<dbReference type="InterPro" id="IPR023213">
    <property type="entry name" value="CAT-like_dom_sf"/>
</dbReference>
<dbReference type="SUPFAM" id="SSF56801">
    <property type="entry name" value="Acetyl-CoA synthetase-like"/>
    <property type="match status" value="4"/>
</dbReference>
<dbReference type="NCBIfam" id="TIGR01733">
    <property type="entry name" value="AA-adenyl-dom"/>
    <property type="match status" value="4"/>
</dbReference>
<dbReference type="Gene3D" id="3.30.300.30">
    <property type="match status" value="4"/>
</dbReference>
<evidence type="ECO:0000259" key="5">
    <source>
        <dbReference type="PROSITE" id="PS50075"/>
    </source>
</evidence>
<dbReference type="PANTHER" id="PTHR45527">
    <property type="entry name" value="NONRIBOSOMAL PEPTIDE SYNTHETASE"/>
    <property type="match status" value="1"/>
</dbReference>